<gene>
    <name evidence="2" type="ORF">M5K25_000534</name>
</gene>
<comment type="caution">
    <text evidence="2">The sequence shown here is derived from an EMBL/GenBank/DDBJ whole genome shotgun (WGS) entry which is preliminary data.</text>
</comment>
<evidence type="ECO:0000313" key="3">
    <source>
        <dbReference type="Proteomes" id="UP001552299"/>
    </source>
</evidence>
<protein>
    <submittedName>
        <fullName evidence="2">Uncharacterized protein</fullName>
    </submittedName>
</protein>
<accession>A0ABD0VVP2</accession>
<evidence type="ECO:0000313" key="2">
    <source>
        <dbReference type="EMBL" id="KAL0928628.1"/>
    </source>
</evidence>
<reference evidence="2 3" key="1">
    <citation type="journal article" date="2024" name="Plant Biotechnol. J.">
        <title>Dendrobium thyrsiflorum genome and its molecular insights into genes involved in important horticultural traits.</title>
        <authorList>
            <person name="Chen B."/>
            <person name="Wang J.Y."/>
            <person name="Zheng P.J."/>
            <person name="Li K.L."/>
            <person name="Liang Y.M."/>
            <person name="Chen X.F."/>
            <person name="Zhang C."/>
            <person name="Zhao X."/>
            <person name="He X."/>
            <person name="Zhang G.Q."/>
            <person name="Liu Z.J."/>
            <person name="Xu Q."/>
        </authorList>
    </citation>
    <scope>NUCLEOTIDE SEQUENCE [LARGE SCALE GENOMIC DNA]</scope>
    <source>
        <strain evidence="2">GZMU011</strain>
    </source>
</reference>
<feature type="region of interest" description="Disordered" evidence="1">
    <location>
        <begin position="32"/>
        <end position="70"/>
    </location>
</feature>
<evidence type="ECO:0000256" key="1">
    <source>
        <dbReference type="SAM" id="MobiDB-lite"/>
    </source>
</evidence>
<proteinExistence type="predicted"/>
<dbReference type="EMBL" id="JANQDX010000001">
    <property type="protein sequence ID" value="KAL0928628.1"/>
    <property type="molecule type" value="Genomic_DNA"/>
</dbReference>
<feature type="compositionally biased region" description="Basic residues" evidence="1">
    <location>
        <begin position="58"/>
        <end position="70"/>
    </location>
</feature>
<sequence length="70" mass="7752">MRCSRSDVPSPAFSQDEQGPPQEAVLKAISGQMPENVKSDCPILKAHPSKKKGEEKPKFKKVKARTQKAF</sequence>
<keyword evidence="3" id="KW-1185">Reference proteome</keyword>
<dbReference type="AlphaFoldDB" id="A0ABD0VVP2"/>
<organism evidence="2 3">
    <name type="scientific">Dendrobium thyrsiflorum</name>
    <name type="common">Pinecone-like raceme dendrobium</name>
    <name type="synonym">Orchid</name>
    <dbReference type="NCBI Taxonomy" id="117978"/>
    <lineage>
        <taxon>Eukaryota</taxon>
        <taxon>Viridiplantae</taxon>
        <taxon>Streptophyta</taxon>
        <taxon>Embryophyta</taxon>
        <taxon>Tracheophyta</taxon>
        <taxon>Spermatophyta</taxon>
        <taxon>Magnoliopsida</taxon>
        <taxon>Liliopsida</taxon>
        <taxon>Asparagales</taxon>
        <taxon>Orchidaceae</taxon>
        <taxon>Epidendroideae</taxon>
        <taxon>Malaxideae</taxon>
        <taxon>Dendrobiinae</taxon>
        <taxon>Dendrobium</taxon>
    </lineage>
</organism>
<dbReference type="Proteomes" id="UP001552299">
    <property type="component" value="Unassembled WGS sequence"/>
</dbReference>
<name>A0ABD0VVP2_DENTH</name>
<feature type="region of interest" description="Disordered" evidence="1">
    <location>
        <begin position="1"/>
        <end position="20"/>
    </location>
</feature>